<protein>
    <submittedName>
        <fullName evidence="1">Uncharacterized protein</fullName>
    </submittedName>
</protein>
<dbReference type="EMBL" id="AAGARW010000017">
    <property type="protein sequence ID" value="EBL9424810.1"/>
    <property type="molecule type" value="Genomic_DNA"/>
</dbReference>
<sequence>MNSYCLFPSLVVRHSRDNLHSLLALGGVKMTVRYLNFQIQNITGGCYDWFVTLGKEVITGKLDEVKAKAMAYACKQARKKSAKA</sequence>
<evidence type="ECO:0000313" key="1">
    <source>
        <dbReference type="EMBL" id="EBL9424810.1"/>
    </source>
</evidence>
<accession>A0A5T5ABW9</accession>
<dbReference type="AlphaFoldDB" id="A0A5T5ABW9"/>
<comment type="caution">
    <text evidence="1">The sequence shown here is derived from an EMBL/GenBank/DDBJ whole genome shotgun (WGS) entry which is preliminary data.</text>
</comment>
<proteinExistence type="predicted"/>
<name>A0A5T5ABW9_SALER</name>
<organism evidence="1">
    <name type="scientific">Salmonella enterica</name>
    <name type="common">Salmonella choleraesuis</name>
    <dbReference type="NCBI Taxonomy" id="28901"/>
    <lineage>
        <taxon>Bacteria</taxon>
        <taxon>Pseudomonadati</taxon>
        <taxon>Pseudomonadota</taxon>
        <taxon>Gammaproteobacteria</taxon>
        <taxon>Enterobacterales</taxon>
        <taxon>Enterobacteriaceae</taxon>
        <taxon>Salmonella</taxon>
    </lineage>
</organism>
<reference evidence="1" key="1">
    <citation type="submission" date="2018-06" db="EMBL/GenBank/DDBJ databases">
        <authorList>
            <consortium name="PulseNet: The National Subtyping Network for Foodborne Disease Surveillance"/>
            <person name="Tarr C.L."/>
            <person name="Trees E."/>
            <person name="Katz L.S."/>
            <person name="Carleton-Romer H.A."/>
            <person name="Stroika S."/>
            <person name="Kucerova Z."/>
            <person name="Roache K.F."/>
            <person name="Sabol A.L."/>
            <person name="Besser J."/>
            <person name="Gerner-Smidt P."/>
        </authorList>
    </citation>
    <scope>NUCLEOTIDE SEQUENCE</scope>
    <source>
        <strain evidence="1">PNUSAS042743</strain>
    </source>
</reference>
<gene>
    <name evidence="1" type="ORF">DOG38_22420</name>
</gene>